<gene>
    <name evidence="1" type="ORF">FMOSSE_LOCUS12940</name>
</gene>
<name>A0A9N9EK46_FUNMO</name>
<proteinExistence type="predicted"/>
<evidence type="ECO:0000313" key="1">
    <source>
        <dbReference type="EMBL" id="CAG8682079.1"/>
    </source>
</evidence>
<feature type="non-terminal residue" evidence="1">
    <location>
        <position position="79"/>
    </location>
</feature>
<evidence type="ECO:0000313" key="2">
    <source>
        <dbReference type="Proteomes" id="UP000789375"/>
    </source>
</evidence>
<organism evidence="1 2">
    <name type="scientific">Funneliformis mosseae</name>
    <name type="common">Endomycorrhizal fungus</name>
    <name type="synonym">Glomus mosseae</name>
    <dbReference type="NCBI Taxonomy" id="27381"/>
    <lineage>
        <taxon>Eukaryota</taxon>
        <taxon>Fungi</taxon>
        <taxon>Fungi incertae sedis</taxon>
        <taxon>Mucoromycota</taxon>
        <taxon>Glomeromycotina</taxon>
        <taxon>Glomeromycetes</taxon>
        <taxon>Glomerales</taxon>
        <taxon>Glomeraceae</taxon>
        <taxon>Funneliformis</taxon>
    </lineage>
</organism>
<accession>A0A9N9EK46</accession>
<protein>
    <submittedName>
        <fullName evidence="1">8270_t:CDS:1</fullName>
    </submittedName>
</protein>
<dbReference type="AlphaFoldDB" id="A0A9N9EK46"/>
<reference evidence="1" key="1">
    <citation type="submission" date="2021-06" db="EMBL/GenBank/DDBJ databases">
        <authorList>
            <person name="Kallberg Y."/>
            <person name="Tangrot J."/>
            <person name="Rosling A."/>
        </authorList>
    </citation>
    <scope>NUCLEOTIDE SEQUENCE</scope>
    <source>
        <strain evidence="1">87-6 pot B 2015</strain>
    </source>
</reference>
<comment type="caution">
    <text evidence="1">The sequence shown here is derived from an EMBL/GenBank/DDBJ whole genome shotgun (WGS) entry which is preliminary data.</text>
</comment>
<dbReference type="Proteomes" id="UP000789375">
    <property type="component" value="Unassembled WGS sequence"/>
</dbReference>
<dbReference type="EMBL" id="CAJVPP010006831">
    <property type="protein sequence ID" value="CAG8682079.1"/>
    <property type="molecule type" value="Genomic_DNA"/>
</dbReference>
<keyword evidence="2" id="KW-1185">Reference proteome</keyword>
<sequence length="79" mass="9055">MQDIFKTNIKVKQVLAGQPITSGGSRCNYSCDIENYHLHTYCKACKTNLPYNTVEHECVIGYKLGQIQPDMDPRYLDNQ</sequence>